<dbReference type="Proteomes" id="UP000321412">
    <property type="component" value="Unassembled WGS sequence"/>
</dbReference>
<dbReference type="PANTHER" id="PTHR22870:SF360">
    <property type="entry name" value="ULTRAVIOLET-B RECEPTOR UVR8"/>
    <property type="match status" value="1"/>
</dbReference>
<comment type="caution">
    <text evidence="3">The sequence shown here is derived from an EMBL/GenBank/DDBJ whole genome shotgun (WGS) entry which is preliminary data.</text>
</comment>
<keyword evidence="4" id="KW-1185">Reference proteome</keyword>
<gene>
    <name evidence="3" type="ORF">FRC98_06455</name>
</gene>
<evidence type="ECO:0000256" key="2">
    <source>
        <dbReference type="SAM" id="MobiDB-lite"/>
    </source>
</evidence>
<evidence type="ECO:0000256" key="1">
    <source>
        <dbReference type="ARBA" id="ARBA00022737"/>
    </source>
</evidence>
<dbReference type="Gene3D" id="2.130.10.30">
    <property type="entry name" value="Regulator of chromosome condensation 1/beta-lactamase-inhibitor protein II"/>
    <property type="match status" value="2"/>
</dbReference>
<protein>
    <recommendedName>
        <fullName evidence="5">BNR repeat domain protein</fullName>
    </recommendedName>
</protein>
<name>A0A5C6XFB2_9DELT</name>
<dbReference type="AlphaFoldDB" id="A0A5C6XFB2"/>
<dbReference type="Pfam" id="PF00415">
    <property type="entry name" value="RCC1"/>
    <property type="match status" value="2"/>
</dbReference>
<sequence>MPWHSMPGFEHLFMALTAVSMLMFRARYIPLALAPILSLGAACQTDTVACQQDSDCFLNERCSAGFCEARPSVEPDAGNDAAVPDDLDAEDDTADALPQPPDLTTLCPPSQRPAESGDHTPNVVALAPTHACAIDVSGRLFCWGDNARGQLGDGTLDPQRVPTRVAPACYWNRIDIAGETTCAITIDDQLFCWGDNRFGQLGQGDFEDRPYPVLIPGEWSSVSVGPDRVCARDNAGDTWCWGNNGTRRNLLGAENLNPREPSPVKVIADFYAIDITLGNAHTCAVHREDRQLYCWGDNLQNQIGPELGSAGSATPFFTMRNFTWQHISAAGDHTCGVLLGNDDRNMYCWGDDAAPYGLVAPDSEEAPHYIGADGHFGWTIFTSTTHTCSIDFNIENQTYGGMMCWGENASGQAVPDTNALVVETPQSVSLPDSDVYFAAVTDGVSCALSGFPQQLRCWGSNEHGLLATGDTEPREGLVAISLEPR</sequence>
<dbReference type="PRINTS" id="PR00633">
    <property type="entry name" value="RCCNDNSATION"/>
</dbReference>
<dbReference type="InterPro" id="IPR009091">
    <property type="entry name" value="RCC1/BLIP-II"/>
</dbReference>
<dbReference type="PROSITE" id="PS50012">
    <property type="entry name" value="RCC1_3"/>
    <property type="match status" value="3"/>
</dbReference>
<feature type="region of interest" description="Disordered" evidence="2">
    <location>
        <begin position="73"/>
        <end position="120"/>
    </location>
</feature>
<accession>A0A5C6XFB2</accession>
<evidence type="ECO:0008006" key="5">
    <source>
        <dbReference type="Google" id="ProtNLM"/>
    </source>
</evidence>
<dbReference type="Pfam" id="PF13540">
    <property type="entry name" value="RCC1_2"/>
    <property type="match status" value="1"/>
</dbReference>
<organism evidence="3 4">
    <name type="scientific">Lujinxingia vulgaris</name>
    <dbReference type="NCBI Taxonomy" id="2600176"/>
    <lineage>
        <taxon>Bacteria</taxon>
        <taxon>Deltaproteobacteria</taxon>
        <taxon>Bradymonadales</taxon>
        <taxon>Lujinxingiaceae</taxon>
        <taxon>Lujinxingia</taxon>
    </lineage>
</organism>
<evidence type="ECO:0000313" key="4">
    <source>
        <dbReference type="Proteomes" id="UP000321412"/>
    </source>
</evidence>
<reference evidence="3 4" key="1">
    <citation type="submission" date="2019-08" db="EMBL/GenBank/DDBJ databases">
        <title>Bradymonadales sp. TMQ4.</title>
        <authorList>
            <person name="Liang Q."/>
        </authorList>
    </citation>
    <scope>NUCLEOTIDE SEQUENCE [LARGE SCALE GENOMIC DNA]</scope>
    <source>
        <strain evidence="3 4">TMQ4</strain>
    </source>
</reference>
<evidence type="ECO:0000313" key="3">
    <source>
        <dbReference type="EMBL" id="TXD38519.1"/>
    </source>
</evidence>
<dbReference type="OrthoDB" id="9758365at2"/>
<keyword evidence="1" id="KW-0677">Repeat</keyword>
<proteinExistence type="predicted"/>
<dbReference type="PANTHER" id="PTHR22870">
    <property type="entry name" value="REGULATOR OF CHROMOSOME CONDENSATION"/>
    <property type="match status" value="1"/>
</dbReference>
<dbReference type="InterPro" id="IPR000408">
    <property type="entry name" value="Reg_chr_condens"/>
</dbReference>
<dbReference type="InterPro" id="IPR051210">
    <property type="entry name" value="Ub_ligase/GEF_domain"/>
</dbReference>
<dbReference type="EMBL" id="VOSM01000002">
    <property type="protein sequence ID" value="TXD38519.1"/>
    <property type="molecule type" value="Genomic_DNA"/>
</dbReference>
<feature type="compositionally biased region" description="Acidic residues" evidence="2">
    <location>
        <begin position="83"/>
        <end position="94"/>
    </location>
</feature>
<dbReference type="SUPFAM" id="SSF50985">
    <property type="entry name" value="RCC1/BLIP-II"/>
    <property type="match status" value="2"/>
</dbReference>